<dbReference type="PANTHER" id="PTHR31176:SF1">
    <property type="entry name" value="MFS DOMAIN-CONTAINING PROTEIN-RELATED"/>
    <property type="match status" value="1"/>
</dbReference>
<name>A0A1I7W3C9_LOALO</name>
<protein>
    <submittedName>
        <fullName evidence="3">t-SNARE coiled-coil homology domain-containing protein</fullName>
    </submittedName>
</protein>
<keyword evidence="2" id="KW-1185">Reference proteome</keyword>
<feature type="transmembrane region" description="Helical" evidence="1">
    <location>
        <begin position="236"/>
        <end position="256"/>
    </location>
</feature>
<accession>A0A1I7W3C9</accession>
<dbReference type="WBParaSite" id="EN70_9200">
    <property type="protein sequence ID" value="EN70_9200"/>
    <property type="gene ID" value="EN70_9200"/>
</dbReference>
<feature type="transmembrane region" description="Helical" evidence="1">
    <location>
        <begin position="180"/>
        <end position="199"/>
    </location>
</feature>
<proteinExistence type="predicted"/>
<feature type="transmembrane region" description="Helical" evidence="1">
    <location>
        <begin position="83"/>
        <end position="110"/>
    </location>
</feature>
<sequence>MTSNPMVSVVELAGQYKSEFENSFNELMKYATTFTNSTDKMGTFNQFNVFHHELLKQRDEMMIKIKDIQSNLSDLDTTKLMKAFSWMAIMLLDATLLAYFILPLTVYYFLQLPLEITETNDLFRRHMLFSFAIFEGLLIGYLFSDKNLIGIPPIAALTPIAIGLIPHFGSTIIGEDHAKLICLTIGGGFILHLSMGIIIDLSLPYLLLATLYGIIGFAILQLYVNNTGKDFTITHIYQLAFIYAVIISQALIYIIFGFDTKEMADTTSHSSFSFF</sequence>
<dbReference type="Pfam" id="PF05884">
    <property type="entry name" value="ZYG-11_interact"/>
    <property type="match status" value="1"/>
</dbReference>
<feature type="transmembrane region" description="Helical" evidence="1">
    <location>
        <begin position="205"/>
        <end position="224"/>
    </location>
</feature>
<dbReference type="InterPro" id="IPR008574">
    <property type="entry name" value="Nematodes_ZYG-11_interact"/>
</dbReference>
<keyword evidence="1" id="KW-0472">Membrane</keyword>
<reference evidence="2" key="1">
    <citation type="submission" date="2012-04" db="EMBL/GenBank/DDBJ databases">
        <title>The Genome Sequence of Loa loa.</title>
        <authorList>
            <consortium name="The Broad Institute Genome Sequencing Platform"/>
            <consortium name="Broad Institute Genome Sequencing Center for Infectious Disease"/>
            <person name="Nutman T.B."/>
            <person name="Fink D.L."/>
            <person name="Russ C."/>
            <person name="Young S."/>
            <person name="Zeng Q."/>
            <person name="Gargeya S."/>
            <person name="Alvarado L."/>
            <person name="Berlin A."/>
            <person name="Chapman S.B."/>
            <person name="Chen Z."/>
            <person name="Freedman E."/>
            <person name="Gellesch M."/>
            <person name="Goldberg J."/>
            <person name="Griggs A."/>
            <person name="Gujja S."/>
            <person name="Heilman E.R."/>
            <person name="Heiman D."/>
            <person name="Howarth C."/>
            <person name="Mehta T."/>
            <person name="Neiman D."/>
            <person name="Pearson M."/>
            <person name="Roberts A."/>
            <person name="Saif S."/>
            <person name="Shea T."/>
            <person name="Shenoy N."/>
            <person name="Sisk P."/>
            <person name="Stolte C."/>
            <person name="Sykes S."/>
            <person name="White J."/>
            <person name="Yandava C."/>
            <person name="Haas B."/>
            <person name="Henn M.R."/>
            <person name="Nusbaum C."/>
            <person name="Birren B."/>
        </authorList>
    </citation>
    <scope>NUCLEOTIDE SEQUENCE [LARGE SCALE GENOMIC DNA]</scope>
</reference>
<organism evidence="2 3">
    <name type="scientific">Loa loa</name>
    <name type="common">Eye worm</name>
    <name type="synonym">Filaria loa</name>
    <dbReference type="NCBI Taxonomy" id="7209"/>
    <lineage>
        <taxon>Eukaryota</taxon>
        <taxon>Metazoa</taxon>
        <taxon>Ecdysozoa</taxon>
        <taxon>Nematoda</taxon>
        <taxon>Chromadorea</taxon>
        <taxon>Rhabditida</taxon>
        <taxon>Spirurina</taxon>
        <taxon>Spiruromorpha</taxon>
        <taxon>Filarioidea</taxon>
        <taxon>Onchocercidae</taxon>
        <taxon>Loa</taxon>
    </lineage>
</organism>
<evidence type="ECO:0000313" key="3">
    <source>
        <dbReference type="WBParaSite" id="EN70_9200"/>
    </source>
</evidence>
<feature type="transmembrane region" description="Helical" evidence="1">
    <location>
        <begin position="149"/>
        <end position="168"/>
    </location>
</feature>
<reference evidence="3" key="2">
    <citation type="submission" date="2016-11" db="UniProtKB">
        <authorList>
            <consortium name="WormBaseParasite"/>
        </authorList>
    </citation>
    <scope>IDENTIFICATION</scope>
</reference>
<dbReference type="Proteomes" id="UP000095285">
    <property type="component" value="Unassembled WGS sequence"/>
</dbReference>
<dbReference type="PANTHER" id="PTHR31176">
    <property type="entry name" value="MFS DOMAIN-CONTAINING PROTEIN-RELATED"/>
    <property type="match status" value="1"/>
</dbReference>
<keyword evidence="1" id="KW-1133">Transmembrane helix</keyword>
<keyword evidence="1" id="KW-0812">Transmembrane</keyword>
<evidence type="ECO:0000256" key="1">
    <source>
        <dbReference type="SAM" id="Phobius"/>
    </source>
</evidence>
<feature type="transmembrane region" description="Helical" evidence="1">
    <location>
        <begin position="122"/>
        <end position="143"/>
    </location>
</feature>
<evidence type="ECO:0000313" key="2">
    <source>
        <dbReference type="Proteomes" id="UP000095285"/>
    </source>
</evidence>
<dbReference type="AlphaFoldDB" id="A0A1I7W3C9"/>